<evidence type="ECO:0000313" key="3">
    <source>
        <dbReference type="EMBL" id="RKE88112.1"/>
    </source>
</evidence>
<feature type="compositionally biased region" description="Basic residues" evidence="1">
    <location>
        <begin position="161"/>
        <end position="184"/>
    </location>
</feature>
<evidence type="ECO:0000256" key="2">
    <source>
        <dbReference type="SAM" id="SignalP"/>
    </source>
</evidence>
<organism evidence="3 4">
    <name type="scientific">Epilithonimonas arachidiradicis</name>
    <dbReference type="NCBI Taxonomy" id="1617282"/>
    <lineage>
        <taxon>Bacteria</taxon>
        <taxon>Pseudomonadati</taxon>
        <taxon>Bacteroidota</taxon>
        <taxon>Flavobacteriia</taxon>
        <taxon>Flavobacteriales</taxon>
        <taxon>Weeksellaceae</taxon>
        <taxon>Chryseobacterium group</taxon>
        <taxon>Epilithonimonas</taxon>
    </lineage>
</organism>
<feature type="signal peptide" evidence="2">
    <location>
        <begin position="1"/>
        <end position="22"/>
    </location>
</feature>
<feature type="chain" id="PRO_5019429103" description="YXWGXW repeat-containing protein" evidence="2">
    <location>
        <begin position="23"/>
        <end position="184"/>
    </location>
</feature>
<evidence type="ECO:0000313" key="4">
    <source>
        <dbReference type="Proteomes" id="UP000285906"/>
    </source>
</evidence>
<name>A0A420DA64_9FLAO</name>
<comment type="caution">
    <text evidence="3">The sequence shown here is derived from an EMBL/GenBank/DDBJ whole genome shotgun (WGS) entry which is preliminary data.</text>
</comment>
<evidence type="ECO:0008006" key="5">
    <source>
        <dbReference type="Google" id="ProtNLM"/>
    </source>
</evidence>
<accession>A0A420DA64</accession>
<evidence type="ECO:0000256" key="1">
    <source>
        <dbReference type="SAM" id="MobiDB-lite"/>
    </source>
</evidence>
<feature type="region of interest" description="Disordered" evidence="1">
    <location>
        <begin position="156"/>
        <end position="184"/>
    </location>
</feature>
<dbReference type="EMBL" id="RAQH01000003">
    <property type="protein sequence ID" value="RKE88112.1"/>
    <property type="molecule type" value="Genomic_DNA"/>
</dbReference>
<dbReference type="AlphaFoldDB" id="A0A420DA64"/>
<dbReference type="OrthoDB" id="799522at2"/>
<proteinExistence type="predicted"/>
<dbReference type="Proteomes" id="UP000285906">
    <property type="component" value="Unassembled WGS sequence"/>
</dbReference>
<reference evidence="3 4" key="1">
    <citation type="submission" date="2018-09" db="EMBL/GenBank/DDBJ databases">
        <title>Genomic Encyclopedia of Archaeal and Bacterial Type Strains, Phase II (KMG-II): from individual species to whole genera.</title>
        <authorList>
            <person name="Goeker M."/>
        </authorList>
    </citation>
    <scope>NUCLEOTIDE SEQUENCE [LARGE SCALE GENOMIC DNA]</scope>
    <source>
        <strain evidence="3 4">DSM 27620</strain>
    </source>
</reference>
<gene>
    <name evidence="3" type="ORF">BXY58_1249</name>
</gene>
<dbReference type="RefSeq" id="WP_147366811.1">
    <property type="nucleotide sequence ID" value="NZ_BMCW01000001.1"/>
</dbReference>
<sequence length="184" mass="22065">MKRLMLLLVLMTVGLTANLLRAQVNVNININSQPDWGPRGYNYVESYYLPEYDIYYNVPKHRYYYFSGNRWLYSSVLPVSYRHINLYRTHKVVLVDRYPFKRHKVHYKQYAKYRGNHAPRLIAGNNGYHYKSKPFKKNVRNKHFNSPVRKYAKIGHPANKGFHHKNFNRPKPNKHHKGGPNKHR</sequence>
<protein>
    <recommendedName>
        <fullName evidence="5">YXWGXW repeat-containing protein</fullName>
    </recommendedName>
</protein>
<keyword evidence="2" id="KW-0732">Signal</keyword>